<accession>A0ACB9VW60</accession>
<name>A0ACB9VW60_CHAAC</name>
<proteinExistence type="predicted"/>
<comment type="caution">
    <text evidence="1">The sequence shown here is derived from an EMBL/GenBank/DDBJ whole genome shotgun (WGS) entry which is preliminary data.</text>
</comment>
<feature type="non-terminal residue" evidence="1">
    <location>
        <position position="1"/>
    </location>
</feature>
<keyword evidence="2" id="KW-1185">Reference proteome</keyword>
<dbReference type="Proteomes" id="UP001057452">
    <property type="component" value="Chromosome 15"/>
</dbReference>
<organism evidence="1 2">
    <name type="scientific">Chaenocephalus aceratus</name>
    <name type="common">Blackfin icefish</name>
    <name type="synonym">Chaenichthys aceratus</name>
    <dbReference type="NCBI Taxonomy" id="36190"/>
    <lineage>
        <taxon>Eukaryota</taxon>
        <taxon>Metazoa</taxon>
        <taxon>Chordata</taxon>
        <taxon>Craniata</taxon>
        <taxon>Vertebrata</taxon>
        <taxon>Euteleostomi</taxon>
        <taxon>Actinopterygii</taxon>
        <taxon>Neopterygii</taxon>
        <taxon>Teleostei</taxon>
        <taxon>Neoteleostei</taxon>
        <taxon>Acanthomorphata</taxon>
        <taxon>Eupercaria</taxon>
        <taxon>Perciformes</taxon>
        <taxon>Notothenioidei</taxon>
        <taxon>Channichthyidae</taxon>
        <taxon>Chaenocephalus</taxon>
    </lineage>
</organism>
<reference evidence="1" key="1">
    <citation type="submission" date="2022-05" db="EMBL/GenBank/DDBJ databases">
        <title>Chromosome-level genome of Chaenocephalus aceratus.</title>
        <authorList>
            <person name="Park H."/>
        </authorList>
    </citation>
    <scope>NUCLEOTIDE SEQUENCE</scope>
    <source>
        <strain evidence="1">KU_202001</strain>
    </source>
</reference>
<dbReference type="EMBL" id="CM043799">
    <property type="protein sequence ID" value="KAI4804345.1"/>
    <property type="molecule type" value="Genomic_DNA"/>
</dbReference>
<evidence type="ECO:0000313" key="1">
    <source>
        <dbReference type="EMBL" id="KAI4804345.1"/>
    </source>
</evidence>
<gene>
    <name evidence="1" type="ORF">KUCAC02_025975</name>
</gene>
<evidence type="ECO:0000313" key="2">
    <source>
        <dbReference type="Proteomes" id="UP001057452"/>
    </source>
</evidence>
<protein>
    <submittedName>
        <fullName evidence="1">Uncharacterized protein</fullName>
    </submittedName>
</protein>
<sequence>QWGLTLTPPPCGLRGCLQTVAGAPGGLSGTTCGNLIVALGQRRRPVSTHQPPSALFHPPPPWHQKKGLPLNTVQSGSGPAGIVPYKPYISHRWACAWPCPDPFRLATRLQSHGVKDWSGDPVQRDRRRREGDRFK</sequence>